<dbReference type="eggNOG" id="COG1472">
    <property type="taxonomic scope" value="Bacteria"/>
</dbReference>
<keyword evidence="8" id="KW-1185">Reference proteome</keyword>
<dbReference type="PANTHER" id="PTHR30480:SF13">
    <property type="entry name" value="BETA-HEXOSAMINIDASE"/>
    <property type="match status" value="1"/>
</dbReference>
<dbReference type="InterPro" id="IPR036962">
    <property type="entry name" value="Glyco_hydro_3_N_sf"/>
</dbReference>
<proteinExistence type="inferred from homology"/>
<dbReference type="InterPro" id="IPR019800">
    <property type="entry name" value="Glyco_hydro_3_AS"/>
</dbReference>
<feature type="domain" description="Glycoside hydrolase family 3 N-terminal" evidence="6">
    <location>
        <begin position="18"/>
        <end position="288"/>
    </location>
</feature>
<dbReference type="STRING" id="305900.GV64_14760"/>
<evidence type="ECO:0000256" key="5">
    <source>
        <dbReference type="ARBA" id="ARBA00023295"/>
    </source>
</evidence>
<dbReference type="InterPro" id="IPR017853">
    <property type="entry name" value="GH"/>
</dbReference>
<dbReference type="EMBL" id="JOJP01000001">
    <property type="protein sequence ID" value="KEI71831.1"/>
    <property type="molecule type" value="Genomic_DNA"/>
</dbReference>
<reference evidence="7 8" key="1">
    <citation type="submission" date="2014-06" db="EMBL/GenBank/DDBJ databases">
        <title>Whole Genome Sequences of Three Symbiotic Endozoicomonas Bacteria.</title>
        <authorList>
            <person name="Neave M.J."/>
            <person name="Apprill A."/>
            <person name="Voolstra C.R."/>
        </authorList>
    </citation>
    <scope>NUCLEOTIDE SEQUENCE [LARGE SCALE GENOMIC DNA]</scope>
    <source>
        <strain evidence="7 8">DSM 22380</strain>
    </source>
</reference>
<dbReference type="Proteomes" id="UP000027997">
    <property type="component" value="Unassembled WGS sequence"/>
</dbReference>
<dbReference type="NCBIfam" id="NF003740">
    <property type="entry name" value="PRK05337.1"/>
    <property type="match status" value="1"/>
</dbReference>
<dbReference type="PROSITE" id="PS00775">
    <property type="entry name" value="GLYCOSYL_HYDROL_F3"/>
    <property type="match status" value="1"/>
</dbReference>
<gene>
    <name evidence="7" type="ORF">GV64_14760</name>
</gene>
<evidence type="ECO:0000259" key="6">
    <source>
        <dbReference type="Pfam" id="PF00933"/>
    </source>
</evidence>
<comment type="catalytic activity">
    <reaction evidence="1">
        <text>Hydrolysis of terminal non-reducing N-acetyl-D-hexosamine residues in N-acetyl-beta-D-hexosaminides.</text>
        <dbReference type="EC" id="3.2.1.52"/>
    </reaction>
</comment>
<evidence type="ECO:0000256" key="4">
    <source>
        <dbReference type="ARBA" id="ARBA00022801"/>
    </source>
</evidence>
<protein>
    <recommendedName>
        <fullName evidence="3">beta-N-acetylhexosaminidase</fullName>
        <ecNumber evidence="3">3.2.1.52</ecNumber>
    </recommendedName>
</protein>
<keyword evidence="4" id="KW-0378">Hydrolase</keyword>
<dbReference type="InterPro" id="IPR050226">
    <property type="entry name" value="NagZ_Beta-hexosaminidase"/>
</dbReference>
<comment type="similarity">
    <text evidence="2">Belongs to the glycosyl hydrolase 3 family.</text>
</comment>
<accession>A0A081KCF5</accession>
<dbReference type="Pfam" id="PF00933">
    <property type="entry name" value="Glyco_hydro_3"/>
    <property type="match status" value="1"/>
</dbReference>
<comment type="caution">
    <text evidence="7">The sequence shown here is derived from an EMBL/GenBank/DDBJ whole genome shotgun (WGS) entry which is preliminary data.</text>
</comment>
<keyword evidence="5" id="KW-0326">Glycosidase</keyword>
<dbReference type="InterPro" id="IPR001764">
    <property type="entry name" value="Glyco_hydro_3_N"/>
</dbReference>
<name>A0A081KCF5_9GAMM</name>
<dbReference type="EC" id="3.2.1.52" evidence="3"/>
<dbReference type="SUPFAM" id="SSF51445">
    <property type="entry name" value="(Trans)glycosidases"/>
    <property type="match status" value="1"/>
</dbReference>
<dbReference type="AlphaFoldDB" id="A0A081KCF5"/>
<dbReference type="GO" id="GO:0009254">
    <property type="term" value="P:peptidoglycan turnover"/>
    <property type="evidence" value="ECO:0007669"/>
    <property type="project" value="TreeGrafter"/>
</dbReference>
<evidence type="ECO:0000256" key="3">
    <source>
        <dbReference type="ARBA" id="ARBA00012663"/>
    </source>
</evidence>
<evidence type="ECO:0000256" key="2">
    <source>
        <dbReference type="ARBA" id="ARBA00005336"/>
    </source>
</evidence>
<sequence length="340" mass="37409">MPEGQNRGVLLVDLEGTQLTTEEESLLLLESIAGVVLFSRNYQSRGQLISLTSEIRKLRPDILICVDQEGGRVQRFIKGFTRLPPAMAYSQYDQYLQQEIALESGWLMASELLACGVDLCLGPVLDIDHGRTDIVGNRAFGHSHEQVVKLAAAWIDGVHDAGMSVVIKHFPGHGNVDDDSHLSLPVDQRSLELIEQTDLQTFKAMIDRGGVEAVMPAHILFPAIDEAPVGFSSKWLQTILRGRLRYDGLIMSDCLSMEGAAALGGYSERAQAALEAGCDLLIVCDRQGVLDVLNGLEPLKLKGPGPFHLMPGRYPDWEQLVSSSRYQDIQQLLINSAHHC</sequence>
<dbReference type="RefSeq" id="WP_020583554.1">
    <property type="nucleotide sequence ID" value="NZ_JOJP01000001.1"/>
</dbReference>
<dbReference type="GO" id="GO:0005975">
    <property type="term" value="P:carbohydrate metabolic process"/>
    <property type="evidence" value="ECO:0007669"/>
    <property type="project" value="InterPro"/>
</dbReference>
<dbReference type="GO" id="GO:0004563">
    <property type="term" value="F:beta-N-acetylhexosaminidase activity"/>
    <property type="evidence" value="ECO:0007669"/>
    <property type="project" value="UniProtKB-EC"/>
</dbReference>
<organism evidence="7 8">
    <name type="scientific">Endozoicomonas elysicola</name>
    <dbReference type="NCBI Taxonomy" id="305900"/>
    <lineage>
        <taxon>Bacteria</taxon>
        <taxon>Pseudomonadati</taxon>
        <taxon>Pseudomonadota</taxon>
        <taxon>Gammaproteobacteria</taxon>
        <taxon>Oceanospirillales</taxon>
        <taxon>Endozoicomonadaceae</taxon>
        <taxon>Endozoicomonas</taxon>
    </lineage>
</organism>
<dbReference type="Gene3D" id="3.20.20.300">
    <property type="entry name" value="Glycoside hydrolase, family 3, N-terminal domain"/>
    <property type="match status" value="1"/>
</dbReference>
<evidence type="ECO:0000313" key="8">
    <source>
        <dbReference type="Proteomes" id="UP000027997"/>
    </source>
</evidence>
<evidence type="ECO:0000313" key="7">
    <source>
        <dbReference type="EMBL" id="KEI71831.1"/>
    </source>
</evidence>
<dbReference type="PANTHER" id="PTHR30480">
    <property type="entry name" value="BETA-HEXOSAMINIDASE-RELATED"/>
    <property type="match status" value="1"/>
</dbReference>
<evidence type="ECO:0000256" key="1">
    <source>
        <dbReference type="ARBA" id="ARBA00001231"/>
    </source>
</evidence>